<keyword evidence="9" id="KW-0206">Cytoskeleton</keyword>
<dbReference type="InterPro" id="IPR019734">
    <property type="entry name" value="TPR_rpt"/>
</dbReference>
<evidence type="ECO:0000256" key="3">
    <source>
        <dbReference type="ARBA" id="ARBA00022490"/>
    </source>
</evidence>
<keyword evidence="5" id="KW-0677">Repeat</keyword>
<dbReference type="GO" id="GO:0005737">
    <property type="term" value="C:cytoplasm"/>
    <property type="evidence" value="ECO:0007669"/>
    <property type="project" value="TreeGrafter"/>
</dbReference>
<organism evidence="10 11">
    <name type="scientific">Sphingomonas suaedae</name>
    <dbReference type="NCBI Taxonomy" id="2599297"/>
    <lineage>
        <taxon>Bacteria</taxon>
        <taxon>Pseudomonadati</taxon>
        <taxon>Pseudomonadota</taxon>
        <taxon>Alphaproteobacteria</taxon>
        <taxon>Sphingomonadales</taxon>
        <taxon>Sphingomonadaceae</taxon>
        <taxon>Sphingomonas</taxon>
    </lineage>
</organism>
<dbReference type="PANTHER" id="PTHR45783">
    <property type="entry name" value="KINESIN LIGHT CHAIN"/>
    <property type="match status" value="1"/>
</dbReference>
<dbReference type="SMART" id="SM00028">
    <property type="entry name" value="TPR"/>
    <property type="match status" value="3"/>
</dbReference>
<evidence type="ECO:0000313" key="10">
    <source>
        <dbReference type="EMBL" id="QDX26428.1"/>
    </source>
</evidence>
<dbReference type="EMBL" id="CP042239">
    <property type="protein sequence ID" value="QDX26428.1"/>
    <property type="molecule type" value="Genomic_DNA"/>
</dbReference>
<dbReference type="OrthoDB" id="7308181at2"/>
<evidence type="ECO:0000256" key="7">
    <source>
        <dbReference type="ARBA" id="ARBA00023054"/>
    </source>
</evidence>
<keyword evidence="3" id="KW-0963">Cytoplasm</keyword>
<dbReference type="InterPro" id="IPR002151">
    <property type="entry name" value="Kinesin_light"/>
</dbReference>
<protein>
    <submittedName>
        <fullName evidence="10">Tetratricopeptide repeat protein</fullName>
    </submittedName>
</protein>
<dbReference type="GO" id="GO:0007018">
    <property type="term" value="P:microtubule-based movement"/>
    <property type="evidence" value="ECO:0007669"/>
    <property type="project" value="TreeGrafter"/>
</dbReference>
<evidence type="ECO:0000256" key="6">
    <source>
        <dbReference type="ARBA" id="ARBA00022803"/>
    </source>
</evidence>
<accession>A0A518RG43</accession>
<evidence type="ECO:0000256" key="5">
    <source>
        <dbReference type="ARBA" id="ARBA00022737"/>
    </source>
</evidence>
<evidence type="ECO:0000256" key="1">
    <source>
        <dbReference type="ARBA" id="ARBA00004245"/>
    </source>
</evidence>
<evidence type="ECO:0000313" key="11">
    <source>
        <dbReference type="Proteomes" id="UP000318055"/>
    </source>
</evidence>
<gene>
    <name evidence="10" type="ORF">FPZ54_10595</name>
</gene>
<dbReference type="Pfam" id="PF13374">
    <property type="entry name" value="TPR_10"/>
    <property type="match status" value="1"/>
</dbReference>
<dbReference type="Proteomes" id="UP000318055">
    <property type="component" value="Chromosome"/>
</dbReference>
<proteinExistence type="inferred from homology"/>
<keyword evidence="8" id="KW-0505">Motor protein</keyword>
<dbReference type="InterPro" id="IPR011990">
    <property type="entry name" value="TPR-like_helical_dom_sf"/>
</dbReference>
<comment type="similarity">
    <text evidence="2">Belongs to the kinesin light chain family.</text>
</comment>
<dbReference type="PANTHER" id="PTHR45783:SF3">
    <property type="entry name" value="KINESIN LIGHT CHAIN"/>
    <property type="match status" value="1"/>
</dbReference>
<evidence type="ECO:0000256" key="8">
    <source>
        <dbReference type="ARBA" id="ARBA00023175"/>
    </source>
</evidence>
<dbReference type="SUPFAM" id="SSF48452">
    <property type="entry name" value="TPR-like"/>
    <property type="match status" value="2"/>
</dbReference>
<keyword evidence="4" id="KW-0493">Microtubule</keyword>
<evidence type="ECO:0000256" key="9">
    <source>
        <dbReference type="ARBA" id="ARBA00023212"/>
    </source>
</evidence>
<sequence length="385" mass="41942">MRHWSQLPKRTDGSTRGTGMLLAAMMLAQDAAKLEAAGRYADAEAARRSRYEQMRRRSPGDVPAADAAEKLADNLAMQLRLADAEPFYRRALDIRLQKLGERHGDTARSLRQLSSLAMAKGAFVEAEAFAQRALDIQRQLSPQGGIELAWALNTLAEVLAARGKAFEADPLFAEAIRIARSNGDVDLAILLNNRGNNFYRMATATVIPPMFRRRAGATRSVVAPTDAIAEDGLDPVRKRAFLSQGRQLLDEALRLFTATSGSDHPDVANLLNGLAANYRAAGNPVEAETHFRKALAIKGRFLPPDNRDRIVGEWSLGALLATRPGREAEARARLRAAMAGAMASQARFREFDRAASAELRSYAPVFATSISVAWKLANPSAVPAR</sequence>
<comment type="subcellular location">
    <subcellularLocation>
        <location evidence="1">Cytoplasm</location>
        <location evidence="1">Cytoskeleton</location>
    </subcellularLocation>
</comment>
<reference evidence="10 11" key="1">
    <citation type="submission" date="2019-07" db="EMBL/GenBank/DDBJ databases">
        <title>Sphingomonas alkalisoli sp. nov., isolated from rhizosphere soil of Suaedae salsa.</title>
        <authorList>
            <person name="Zhang H."/>
            <person name="Xu L."/>
            <person name="Zhang J.-X."/>
            <person name="Sun J.-Q."/>
        </authorList>
    </citation>
    <scope>NUCLEOTIDE SEQUENCE [LARGE SCALE GENOMIC DNA]</scope>
    <source>
        <strain evidence="10 11">XS-10</strain>
    </source>
</reference>
<keyword evidence="11" id="KW-1185">Reference proteome</keyword>
<dbReference type="GO" id="GO:0005871">
    <property type="term" value="C:kinesin complex"/>
    <property type="evidence" value="ECO:0007669"/>
    <property type="project" value="InterPro"/>
</dbReference>
<dbReference type="Pfam" id="PF13424">
    <property type="entry name" value="TPR_12"/>
    <property type="match status" value="2"/>
</dbReference>
<dbReference type="GO" id="GO:0019894">
    <property type="term" value="F:kinesin binding"/>
    <property type="evidence" value="ECO:0007669"/>
    <property type="project" value="TreeGrafter"/>
</dbReference>
<dbReference type="Gene3D" id="1.25.40.10">
    <property type="entry name" value="Tetratricopeptide repeat domain"/>
    <property type="match status" value="2"/>
</dbReference>
<dbReference type="AlphaFoldDB" id="A0A518RG43"/>
<name>A0A518RG43_9SPHN</name>
<evidence type="ECO:0000256" key="2">
    <source>
        <dbReference type="ARBA" id="ARBA00009622"/>
    </source>
</evidence>
<dbReference type="KEGG" id="ssua:FPZ54_10595"/>
<keyword evidence="6" id="KW-0802">TPR repeat</keyword>
<keyword evidence="7" id="KW-0175">Coiled coil</keyword>
<dbReference type="GO" id="GO:0005874">
    <property type="term" value="C:microtubule"/>
    <property type="evidence" value="ECO:0007669"/>
    <property type="project" value="UniProtKB-KW"/>
</dbReference>
<evidence type="ECO:0000256" key="4">
    <source>
        <dbReference type="ARBA" id="ARBA00022701"/>
    </source>
</evidence>